<dbReference type="EMBL" id="CP049742">
    <property type="protein sequence ID" value="QPC45741.1"/>
    <property type="molecule type" value="Genomic_DNA"/>
</dbReference>
<gene>
    <name evidence="1" type="ORF">G8O30_01520</name>
</gene>
<name>A0A7S8HER2_9BACI</name>
<organism evidence="1 2">
    <name type="scientific">Mangrovibacillus cuniculi</name>
    <dbReference type="NCBI Taxonomy" id="2593652"/>
    <lineage>
        <taxon>Bacteria</taxon>
        <taxon>Bacillati</taxon>
        <taxon>Bacillota</taxon>
        <taxon>Bacilli</taxon>
        <taxon>Bacillales</taxon>
        <taxon>Bacillaceae</taxon>
        <taxon>Mangrovibacillus</taxon>
    </lineage>
</organism>
<accession>A0A7S8HER2</accession>
<dbReference type="AlphaFoldDB" id="A0A7S8HER2"/>
<sequence length="208" mass="24569">MNPANIPVILFVLEEDLTISFMSNKAKDSLPCMHLEDIIDPDSYTKWRSYTTDRKPRSGEIHLTKGDELVPCLYKINYSYSVHEKKHYIVFTESQDDIKKIRFQMHDLRQQLVDSNYEKIKTSERKQWISMLEPFLSTIDISSLLVEEKRIDLAIEKLQRMEDLLSTIRPDMIELGKWETVDLITQELHEIRSIVTYYQTLLNLPDIS</sequence>
<dbReference type="RefSeq" id="WP_239673259.1">
    <property type="nucleotide sequence ID" value="NZ_CP049742.1"/>
</dbReference>
<reference evidence="1 2" key="1">
    <citation type="submission" date="2019-07" db="EMBL/GenBank/DDBJ databases">
        <title>Genome sequence of 2 isolates from Red Sea Mangroves.</title>
        <authorList>
            <person name="Sefrji F."/>
            <person name="Michoud G."/>
            <person name="Merlino G."/>
            <person name="Daffonchio D."/>
        </authorList>
    </citation>
    <scope>NUCLEOTIDE SEQUENCE [LARGE SCALE GENOMIC DNA]</scope>
    <source>
        <strain evidence="1 2">R1DC41</strain>
    </source>
</reference>
<protein>
    <submittedName>
        <fullName evidence="1">Uncharacterized protein</fullName>
    </submittedName>
</protein>
<evidence type="ECO:0000313" key="1">
    <source>
        <dbReference type="EMBL" id="QPC45741.1"/>
    </source>
</evidence>
<keyword evidence="2" id="KW-1185">Reference proteome</keyword>
<evidence type="ECO:0000313" key="2">
    <source>
        <dbReference type="Proteomes" id="UP000593626"/>
    </source>
</evidence>
<dbReference type="KEGG" id="mcui:G8O30_01520"/>
<dbReference type="Proteomes" id="UP000593626">
    <property type="component" value="Chromosome"/>
</dbReference>
<proteinExistence type="predicted"/>